<feature type="domain" description="Transcription factor LuxR-like autoinducer-binding" evidence="4">
    <location>
        <begin position="17"/>
        <end position="157"/>
    </location>
</feature>
<dbReference type="AlphaFoldDB" id="A0A0F9DC63"/>
<organism evidence="5">
    <name type="scientific">marine sediment metagenome</name>
    <dbReference type="NCBI Taxonomy" id="412755"/>
    <lineage>
        <taxon>unclassified sequences</taxon>
        <taxon>metagenomes</taxon>
        <taxon>ecological metagenomes</taxon>
    </lineage>
</organism>
<dbReference type="EMBL" id="LAZR01042379">
    <property type="protein sequence ID" value="KKL09668.1"/>
    <property type="molecule type" value="Genomic_DNA"/>
</dbReference>
<dbReference type="Pfam" id="PF03472">
    <property type="entry name" value="Autoind_bind"/>
    <property type="match status" value="1"/>
</dbReference>
<accession>A0A0F9DC63</accession>
<evidence type="ECO:0000256" key="1">
    <source>
        <dbReference type="ARBA" id="ARBA00023015"/>
    </source>
</evidence>
<keyword evidence="1" id="KW-0805">Transcription regulation</keyword>
<sequence>MLFDVAVRLEKLQEVGALWDGIVEALRQIGFTHAIHISVGADFKDAQFLSTIPDLYDDLPPEDDPFLHHSCNSYEVLTIGQAFVHLYPDVTPSEHSLIARAGREGLYAAFAVPMRLKGSERFGGFIIGNGMEADEFKRTFNDIAEDLRLFCLLMHRR</sequence>
<keyword evidence="3" id="KW-0804">Transcription</keyword>
<reference evidence="5" key="1">
    <citation type="journal article" date="2015" name="Nature">
        <title>Complex archaea that bridge the gap between prokaryotes and eukaryotes.</title>
        <authorList>
            <person name="Spang A."/>
            <person name="Saw J.H."/>
            <person name="Jorgensen S.L."/>
            <person name="Zaremba-Niedzwiedzka K."/>
            <person name="Martijn J."/>
            <person name="Lind A.E."/>
            <person name="van Eijk R."/>
            <person name="Schleper C."/>
            <person name="Guy L."/>
            <person name="Ettema T.J."/>
        </authorList>
    </citation>
    <scope>NUCLEOTIDE SEQUENCE</scope>
</reference>
<protein>
    <recommendedName>
        <fullName evidence="4">Transcription factor LuxR-like autoinducer-binding domain-containing protein</fullName>
    </recommendedName>
</protein>
<comment type="caution">
    <text evidence="5">The sequence shown here is derived from an EMBL/GenBank/DDBJ whole genome shotgun (WGS) entry which is preliminary data.</text>
</comment>
<evidence type="ECO:0000259" key="4">
    <source>
        <dbReference type="Pfam" id="PF03472"/>
    </source>
</evidence>
<dbReference type="InterPro" id="IPR036693">
    <property type="entry name" value="TF_LuxR_autoind-bd_dom_sf"/>
</dbReference>
<evidence type="ECO:0000256" key="2">
    <source>
        <dbReference type="ARBA" id="ARBA00023125"/>
    </source>
</evidence>
<dbReference type="InterPro" id="IPR005143">
    <property type="entry name" value="TF_LuxR_autoind-bd_dom"/>
</dbReference>
<dbReference type="GO" id="GO:0003677">
    <property type="term" value="F:DNA binding"/>
    <property type="evidence" value="ECO:0007669"/>
    <property type="project" value="UniProtKB-KW"/>
</dbReference>
<proteinExistence type="predicted"/>
<gene>
    <name evidence="5" type="ORF">LCGC14_2563540</name>
</gene>
<keyword evidence="2" id="KW-0238">DNA-binding</keyword>
<dbReference type="SUPFAM" id="SSF75516">
    <property type="entry name" value="Pheromone-binding domain of LuxR-like quorum-sensing transcription factors"/>
    <property type="match status" value="1"/>
</dbReference>
<evidence type="ECO:0000313" key="5">
    <source>
        <dbReference type="EMBL" id="KKL09668.1"/>
    </source>
</evidence>
<evidence type="ECO:0000256" key="3">
    <source>
        <dbReference type="ARBA" id="ARBA00023163"/>
    </source>
</evidence>
<feature type="non-terminal residue" evidence="5">
    <location>
        <position position="157"/>
    </location>
</feature>
<name>A0A0F9DC63_9ZZZZ</name>
<dbReference type="Gene3D" id="3.30.450.80">
    <property type="entry name" value="Transcription factor LuxR-like, autoinducer-binding domain"/>
    <property type="match status" value="1"/>
</dbReference>